<name>F1T883_9FIRM</name>
<dbReference type="SUPFAM" id="SSF56281">
    <property type="entry name" value="Metallo-hydrolase/oxidoreductase"/>
    <property type="match status" value="1"/>
</dbReference>
<accession>F1T883</accession>
<dbReference type="Proteomes" id="UP000003860">
    <property type="component" value="Unassembled WGS sequence"/>
</dbReference>
<proteinExistence type="predicted"/>
<dbReference type="RefSeq" id="WP_004616574.1">
    <property type="nucleotide sequence ID" value="NZ_ACXX02000001.1"/>
</dbReference>
<dbReference type="InterPro" id="IPR045761">
    <property type="entry name" value="ODP_dom"/>
</dbReference>
<reference evidence="2" key="2">
    <citation type="submission" date="2011-01" db="EMBL/GenBank/DDBJ databases">
        <title>The Non-contiguous Finished genome of Clostridium papyrosolvens.</title>
        <authorList>
            <person name="Lucas S."/>
            <person name="Copeland A."/>
            <person name="Lapidus A."/>
            <person name="Cheng J.-F."/>
            <person name="Goodwin L."/>
            <person name="Pitluck S."/>
            <person name="Misra M."/>
            <person name="Chertkov O."/>
            <person name="Detter J.C."/>
            <person name="Han C."/>
            <person name="Tapia R."/>
            <person name="Land M."/>
            <person name="Hauser L."/>
            <person name="Kyrpides N."/>
            <person name="Ivanova N."/>
            <person name="Pagani I."/>
            <person name="Mouttaki H."/>
            <person name="He Z."/>
            <person name="Zhou J."/>
            <person name="Hemme C.L."/>
            <person name="Woyke T."/>
        </authorList>
    </citation>
    <scope>NUCLEOTIDE SEQUENCE [LARGE SCALE GENOMIC DNA]</scope>
    <source>
        <strain evidence="2">DSM 2782</strain>
    </source>
</reference>
<dbReference type="Pfam" id="PF19583">
    <property type="entry name" value="ODP"/>
    <property type="match status" value="1"/>
</dbReference>
<evidence type="ECO:0000313" key="2">
    <source>
        <dbReference type="EMBL" id="EGD49681.1"/>
    </source>
</evidence>
<feature type="domain" description="ODP" evidence="1">
    <location>
        <begin position="24"/>
        <end position="208"/>
    </location>
</feature>
<dbReference type="PANTHER" id="PTHR43717:SF1">
    <property type="entry name" value="ANAEROBIC NITRIC OXIDE REDUCTASE FLAVORUBREDOXIN"/>
    <property type="match status" value="1"/>
</dbReference>
<dbReference type="AlphaFoldDB" id="F1T883"/>
<gene>
    <name evidence="2" type="ORF">Cpap_4123</name>
</gene>
<protein>
    <submittedName>
        <fullName evidence="2">Beta-lactamase domain protein</fullName>
    </submittedName>
</protein>
<evidence type="ECO:0000313" key="3">
    <source>
        <dbReference type="Proteomes" id="UP000003860"/>
    </source>
</evidence>
<reference evidence="2" key="1">
    <citation type="submission" date="2009-07" db="EMBL/GenBank/DDBJ databases">
        <authorList>
            <consortium name="US DOE Joint Genome Institute (JGI-PGF)"/>
            <person name="Lucas S."/>
            <person name="Copeland A."/>
            <person name="Lapidus A."/>
            <person name="Glavina del Rio T."/>
            <person name="Tice H."/>
            <person name="Bruce D."/>
            <person name="Goodwin L."/>
            <person name="Pitluck S."/>
            <person name="Larimer F."/>
            <person name="Land M.L."/>
            <person name="Mouttaki H."/>
            <person name="He Z."/>
            <person name="Zhou J."/>
            <person name="Hemme C.L."/>
        </authorList>
    </citation>
    <scope>NUCLEOTIDE SEQUENCE [LARGE SCALE GENOMIC DNA]</scope>
    <source>
        <strain evidence="2">DSM 2782</strain>
    </source>
</reference>
<dbReference type="PANTHER" id="PTHR43717">
    <property type="entry name" value="ANAEROBIC NITRIC OXIDE REDUCTASE FLAVORUBREDOXIN"/>
    <property type="match status" value="1"/>
</dbReference>
<sequence length="214" mass="24235">MKEYKVMDNVYLFNSYVDAIDLSFNQFLVLTPIPMLIHTGAIDRTEVLIPKIQEVIGSSPLEYVFISHFESDECGGLALLKNYYPQIKAICSQITARQLMGFGITSNIAVVNPQDKMKIGDSLFEFISYPSEMHLWEGLIMVEANQGILYSSDLFIRTGTIQKSMENSAINEEIQNINLHKVPSQEALERLKRDLSALHLNYLMPGHGPCLKLF</sequence>
<dbReference type="EMBL" id="ACXX02000001">
    <property type="protein sequence ID" value="EGD49681.1"/>
    <property type="molecule type" value="Genomic_DNA"/>
</dbReference>
<comment type="caution">
    <text evidence="2">The sequence shown here is derived from an EMBL/GenBank/DDBJ whole genome shotgun (WGS) entry which is preliminary data.</text>
</comment>
<dbReference type="eggNOG" id="COG0426">
    <property type="taxonomic scope" value="Bacteria"/>
</dbReference>
<organism evidence="2 3">
    <name type="scientific">Ruminiclostridium papyrosolvens DSM 2782</name>
    <dbReference type="NCBI Taxonomy" id="588581"/>
    <lineage>
        <taxon>Bacteria</taxon>
        <taxon>Bacillati</taxon>
        <taxon>Bacillota</taxon>
        <taxon>Clostridia</taxon>
        <taxon>Eubacteriales</taxon>
        <taxon>Oscillospiraceae</taxon>
        <taxon>Ruminiclostridium</taxon>
    </lineage>
</organism>
<keyword evidence="3" id="KW-1185">Reference proteome</keyword>
<dbReference type="Gene3D" id="3.60.15.10">
    <property type="entry name" value="Ribonuclease Z/Hydroxyacylglutathione hydrolase-like"/>
    <property type="match status" value="1"/>
</dbReference>
<evidence type="ECO:0000259" key="1">
    <source>
        <dbReference type="Pfam" id="PF19583"/>
    </source>
</evidence>
<dbReference type="STRING" id="588581.Cpap_4123"/>
<dbReference type="InterPro" id="IPR036866">
    <property type="entry name" value="RibonucZ/Hydroxyglut_hydro"/>
</dbReference>
<dbReference type="OrthoDB" id="9807946at2"/>